<dbReference type="CDD" id="cd02440">
    <property type="entry name" value="AdoMet_MTases"/>
    <property type="match status" value="1"/>
</dbReference>
<proteinExistence type="predicted"/>
<gene>
    <name evidence="1" type="ORF">I4641_23550</name>
</gene>
<dbReference type="InterPro" id="IPR002052">
    <property type="entry name" value="DNA_methylase_N6_adenine_CS"/>
</dbReference>
<keyword evidence="2" id="KW-1185">Reference proteome</keyword>
<evidence type="ECO:0000313" key="2">
    <source>
        <dbReference type="Proteomes" id="UP000729733"/>
    </source>
</evidence>
<dbReference type="AlphaFoldDB" id="A0A964C034"/>
<dbReference type="PRINTS" id="PR00507">
    <property type="entry name" value="N12N6MTFRASE"/>
</dbReference>
<reference evidence="1" key="1">
    <citation type="journal article" date="2021" name="Antonie Van Leeuwenhoek">
        <title>Draft genome and description of Waterburya agarophytonicola gen. nov. sp. nov. (Pleurocapsales, Cyanobacteria): a seaweed symbiont.</title>
        <authorList>
            <person name="Bonthond G."/>
            <person name="Shalygin S."/>
            <person name="Bayer T."/>
            <person name="Weinberger F."/>
        </authorList>
    </citation>
    <scope>NUCLEOTIDE SEQUENCE</scope>
    <source>
        <strain evidence="1">KI4</strain>
    </source>
</reference>
<name>A0A964C034_9CYAN</name>
<dbReference type="EMBL" id="JADWDC010000137">
    <property type="protein sequence ID" value="MCC0179912.1"/>
    <property type="molecule type" value="Genomic_DNA"/>
</dbReference>
<dbReference type="GO" id="GO:0003676">
    <property type="term" value="F:nucleic acid binding"/>
    <property type="evidence" value="ECO:0007669"/>
    <property type="project" value="InterPro"/>
</dbReference>
<sequence>MISQPKLKSTISVSTSKATVYTARDFSGYTLQHLKAMYPHSWQEAAFYFGINSTISTESEVSEIKQTAIKQQIWDFFPTPTDAIAKILEVAQLDPKHLVLEPSAGSGDLASAIAASGIEKIDCFELQPLLQKALKLQGFNLIGTDFLTSSPQPIYDRILANPPFGNNGVTRHTQHAYKFLKPGGKLVTLAHHYQLQPSKRDRDFFDWLKSVQARFLNLSRAFQKSDRPTSVPIQLIAIDKPA</sequence>
<evidence type="ECO:0000313" key="1">
    <source>
        <dbReference type="EMBL" id="MCC0179912.1"/>
    </source>
</evidence>
<dbReference type="PROSITE" id="PS00092">
    <property type="entry name" value="N6_MTASE"/>
    <property type="match status" value="1"/>
</dbReference>
<dbReference type="GO" id="GO:0008168">
    <property type="term" value="F:methyltransferase activity"/>
    <property type="evidence" value="ECO:0007669"/>
    <property type="project" value="UniProtKB-KW"/>
</dbReference>
<dbReference type="RefSeq" id="WP_229643012.1">
    <property type="nucleotide sequence ID" value="NZ_JADWDC010000137.1"/>
</dbReference>
<keyword evidence="1" id="KW-0489">Methyltransferase</keyword>
<protein>
    <submittedName>
        <fullName evidence="1">Class I SAM-dependent methyltransferase</fullName>
    </submittedName>
</protein>
<accession>A0A964C034</accession>
<dbReference type="GO" id="GO:0032259">
    <property type="term" value="P:methylation"/>
    <property type="evidence" value="ECO:0007669"/>
    <property type="project" value="UniProtKB-KW"/>
</dbReference>
<dbReference type="Proteomes" id="UP000729733">
    <property type="component" value="Unassembled WGS sequence"/>
</dbReference>
<keyword evidence="1" id="KW-0808">Transferase</keyword>
<comment type="caution">
    <text evidence="1">The sequence shown here is derived from an EMBL/GenBank/DDBJ whole genome shotgun (WGS) entry which is preliminary data.</text>
</comment>
<dbReference type="InterPro" id="IPR029063">
    <property type="entry name" value="SAM-dependent_MTases_sf"/>
</dbReference>
<organism evidence="1 2">
    <name type="scientific">Waterburya agarophytonicola KI4</name>
    <dbReference type="NCBI Taxonomy" id="2874699"/>
    <lineage>
        <taxon>Bacteria</taxon>
        <taxon>Bacillati</taxon>
        <taxon>Cyanobacteriota</taxon>
        <taxon>Cyanophyceae</taxon>
        <taxon>Pleurocapsales</taxon>
        <taxon>Hyellaceae</taxon>
        <taxon>Waterburya</taxon>
        <taxon>Waterburya agarophytonicola</taxon>
    </lineage>
</organism>
<dbReference type="SUPFAM" id="SSF53335">
    <property type="entry name" value="S-adenosyl-L-methionine-dependent methyltransferases"/>
    <property type="match status" value="1"/>
</dbReference>
<dbReference type="Gene3D" id="3.40.50.150">
    <property type="entry name" value="Vaccinia Virus protein VP39"/>
    <property type="match status" value="1"/>
</dbReference>